<evidence type="ECO:0000313" key="1">
    <source>
        <dbReference type="EMBL" id="GER23247.1"/>
    </source>
</evidence>
<dbReference type="OrthoDB" id="4964550at2"/>
<accession>A0A5A7NTT2</accession>
<dbReference type="EMBL" id="BKDJ01000008">
    <property type="protein sequence ID" value="GER23247.1"/>
    <property type="molecule type" value="Genomic_DNA"/>
</dbReference>
<keyword evidence="2" id="KW-1185">Reference proteome</keyword>
<sequence length="108" mass="11419">MNGKLDVKVGVDLEGASARIAVRGRVDVRNVQALYSLAHRANLLAPGFDITVDLTAATAQPEVLHELRACADGQYLPECAGARRTDCRLHLATSDAAVHADSGWALAV</sequence>
<dbReference type="Proteomes" id="UP000325307">
    <property type="component" value="Unassembled WGS sequence"/>
</dbReference>
<name>A0A5A7NTT2_9MICC</name>
<protein>
    <submittedName>
        <fullName evidence="1">Uncharacterized protein</fullName>
    </submittedName>
</protein>
<reference evidence="1 2" key="1">
    <citation type="submission" date="2019-09" db="EMBL/GenBank/DDBJ databases">
        <title>Arthrobacter zafarii sp. nov., a moderately thermotolerant and halotolerant actinobacterium isolated from Cholistan desert soil of Pakistan.</title>
        <authorList>
            <person name="Amin A."/>
            <person name="Ahmed I."/>
            <person name="Khalid N."/>
            <person name="Schumann P."/>
            <person name="Busse H.J."/>
            <person name="Khan I.U."/>
            <person name="Li S."/>
            <person name="Li W.J."/>
        </authorList>
    </citation>
    <scope>NUCLEOTIDE SEQUENCE [LARGE SCALE GENOMIC DNA]</scope>
    <source>
        <strain evidence="1 2">NCCP-1664</strain>
    </source>
</reference>
<organism evidence="1 2">
    <name type="scientific">Zafaria cholistanensis</name>
    <dbReference type="NCBI Taxonomy" id="1682741"/>
    <lineage>
        <taxon>Bacteria</taxon>
        <taxon>Bacillati</taxon>
        <taxon>Actinomycetota</taxon>
        <taxon>Actinomycetes</taxon>
        <taxon>Micrococcales</taxon>
        <taxon>Micrococcaceae</taxon>
        <taxon>Zafaria</taxon>
    </lineage>
</organism>
<dbReference type="RefSeq" id="WP_149956857.1">
    <property type="nucleotide sequence ID" value="NZ_BKDJ01000008.1"/>
</dbReference>
<comment type="caution">
    <text evidence="1">The sequence shown here is derived from an EMBL/GenBank/DDBJ whole genome shotgun (WGS) entry which is preliminary data.</text>
</comment>
<dbReference type="AlphaFoldDB" id="A0A5A7NTT2"/>
<proteinExistence type="predicted"/>
<gene>
    <name evidence="1" type="ORF">NCCP1664_17430</name>
</gene>
<evidence type="ECO:0000313" key="2">
    <source>
        <dbReference type="Proteomes" id="UP000325307"/>
    </source>
</evidence>